<dbReference type="InterPro" id="IPR011760">
    <property type="entry name" value="PsdUridine_synth_TruD_insert"/>
</dbReference>
<protein>
    <recommendedName>
        <fullName evidence="4">TRUD domain-containing protein</fullName>
    </recommendedName>
</protein>
<dbReference type="AlphaFoldDB" id="A0A0F9RKP2"/>
<dbReference type="SUPFAM" id="SSF55120">
    <property type="entry name" value="Pseudouridine synthase"/>
    <property type="match status" value="1"/>
</dbReference>
<dbReference type="InterPro" id="IPR042214">
    <property type="entry name" value="TruD_catalytic"/>
</dbReference>
<gene>
    <name evidence="5" type="ORF">LCGC14_0565250</name>
</gene>
<dbReference type="Pfam" id="PF01142">
    <property type="entry name" value="TruD"/>
    <property type="match status" value="2"/>
</dbReference>
<dbReference type="InterPro" id="IPR020103">
    <property type="entry name" value="PsdUridine_synth_cat_dom_sf"/>
</dbReference>
<accession>A0A0F9RKP2</accession>
<dbReference type="Gene3D" id="3.30.2340.10">
    <property type="entry name" value="TruD, insertion domain"/>
    <property type="match status" value="1"/>
</dbReference>
<dbReference type="GO" id="GO:0005829">
    <property type="term" value="C:cytosol"/>
    <property type="evidence" value="ECO:0007669"/>
    <property type="project" value="TreeGrafter"/>
</dbReference>
<dbReference type="Gene3D" id="3.30.2350.20">
    <property type="entry name" value="TruD, catalytic domain"/>
    <property type="match status" value="1"/>
</dbReference>
<dbReference type="PANTHER" id="PTHR47811:SF1">
    <property type="entry name" value="TRNA PSEUDOURIDINE SYNTHASE D"/>
    <property type="match status" value="1"/>
</dbReference>
<name>A0A0F9RKP2_9ZZZZ</name>
<dbReference type="PROSITE" id="PS01268">
    <property type="entry name" value="UPF0024"/>
    <property type="match status" value="1"/>
</dbReference>
<evidence type="ECO:0000256" key="1">
    <source>
        <dbReference type="ARBA" id="ARBA00007953"/>
    </source>
</evidence>
<dbReference type="PANTHER" id="PTHR47811">
    <property type="entry name" value="TRNA PSEUDOURIDINE SYNTHASE D"/>
    <property type="match status" value="1"/>
</dbReference>
<proteinExistence type="inferred from homology"/>
<comment type="caution">
    <text evidence="5">The sequence shown here is derived from an EMBL/GenBank/DDBJ whole genome shotgun (WGS) entry which is preliminary data.</text>
</comment>
<evidence type="ECO:0000259" key="4">
    <source>
        <dbReference type="PROSITE" id="PS50984"/>
    </source>
</evidence>
<evidence type="ECO:0000313" key="5">
    <source>
        <dbReference type="EMBL" id="KKN57150.1"/>
    </source>
</evidence>
<dbReference type="GO" id="GO:0003723">
    <property type="term" value="F:RNA binding"/>
    <property type="evidence" value="ECO:0007669"/>
    <property type="project" value="InterPro"/>
</dbReference>
<keyword evidence="3" id="KW-0413">Isomerase</keyword>
<dbReference type="EMBL" id="LAZR01000817">
    <property type="protein sequence ID" value="KKN57150.1"/>
    <property type="molecule type" value="Genomic_DNA"/>
</dbReference>
<dbReference type="InterPro" id="IPR001656">
    <property type="entry name" value="PsdUridine_synth_TruD"/>
</dbReference>
<evidence type="ECO:0000256" key="2">
    <source>
        <dbReference type="ARBA" id="ARBA00022694"/>
    </source>
</evidence>
<dbReference type="GO" id="GO:0008033">
    <property type="term" value="P:tRNA processing"/>
    <property type="evidence" value="ECO:0007669"/>
    <property type="project" value="UniProtKB-KW"/>
</dbReference>
<dbReference type="InterPro" id="IPR020119">
    <property type="entry name" value="PsdUridine_synth_TruD_CS"/>
</dbReference>
<dbReference type="InterPro" id="IPR050170">
    <property type="entry name" value="TruD_pseudoU_synthase"/>
</dbReference>
<evidence type="ECO:0000256" key="3">
    <source>
        <dbReference type="ARBA" id="ARBA00023235"/>
    </source>
</evidence>
<reference evidence="5" key="1">
    <citation type="journal article" date="2015" name="Nature">
        <title>Complex archaea that bridge the gap between prokaryotes and eukaryotes.</title>
        <authorList>
            <person name="Spang A."/>
            <person name="Saw J.H."/>
            <person name="Jorgensen S.L."/>
            <person name="Zaremba-Niedzwiedzka K."/>
            <person name="Martijn J."/>
            <person name="Lind A.E."/>
            <person name="van Eijk R."/>
            <person name="Schleper C."/>
            <person name="Guy L."/>
            <person name="Ettema T.J."/>
        </authorList>
    </citation>
    <scope>NUCLEOTIDE SEQUENCE</scope>
</reference>
<dbReference type="GO" id="GO:0009982">
    <property type="term" value="F:pseudouridine synthase activity"/>
    <property type="evidence" value="ECO:0007669"/>
    <property type="project" value="InterPro"/>
</dbReference>
<dbReference type="PROSITE" id="PS50984">
    <property type="entry name" value="TRUD"/>
    <property type="match status" value="1"/>
</dbReference>
<sequence length="329" mass="37286">MHSFDFAVLPHINSDALSCSATIRSQREFFQVDEQLPFEPDGGGGHVWLNIQKRGINTDWLALELAKFAGVHQVAVGFAGLKDRHAVTRQWFSINLEGFAEPDWSAFETDDIQIIEQTRHGKKLKRGVLAGNTFTLRLTDLQGDKALWESSLNKIQQQGVPNYFAEQRFGHQAGNLYRVEHWFSTGKAPRKRNQKSIYLSAARSWLFNLVLAERIKMGQWNQALVGDVMLLAGTKASSFVVDDIDQTLKTRLATMDVHPTGPMWGRGNPLVHGDSLAVEQAVLADWQAWQQGLEKAGMSQERRAMRLYPADFKWQFMADNQLELTFFLP</sequence>
<keyword evidence="2" id="KW-0819">tRNA processing</keyword>
<feature type="domain" description="TRUD" evidence="4">
    <location>
        <begin position="159"/>
        <end position="307"/>
    </location>
</feature>
<dbReference type="GO" id="GO:0001522">
    <property type="term" value="P:pseudouridine synthesis"/>
    <property type="evidence" value="ECO:0007669"/>
    <property type="project" value="InterPro"/>
</dbReference>
<dbReference type="InterPro" id="IPR043165">
    <property type="entry name" value="TruD_insert_sf"/>
</dbReference>
<organism evidence="5">
    <name type="scientific">marine sediment metagenome</name>
    <dbReference type="NCBI Taxonomy" id="412755"/>
    <lineage>
        <taxon>unclassified sequences</taxon>
        <taxon>metagenomes</taxon>
        <taxon>ecological metagenomes</taxon>
    </lineage>
</organism>
<comment type="similarity">
    <text evidence="1">Belongs to the pseudouridine synthase TruD family.</text>
</comment>